<dbReference type="PANTHER" id="PTHR43124:SF10">
    <property type="entry name" value="PURINE EFFLUX PUMP PBUE"/>
    <property type="match status" value="1"/>
</dbReference>
<proteinExistence type="predicted"/>
<keyword evidence="2" id="KW-1003">Cell membrane</keyword>
<feature type="transmembrane region" description="Helical" evidence="6">
    <location>
        <begin position="110"/>
        <end position="130"/>
    </location>
</feature>
<dbReference type="PANTHER" id="PTHR43124">
    <property type="entry name" value="PURINE EFFLUX PUMP PBUE"/>
    <property type="match status" value="1"/>
</dbReference>
<feature type="transmembrane region" description="Helical" evidence="6">
    <location>
        <begin position="276"/>
        <end position="295"/>
    </location>
</feature>
<dbReference type="Proteomes" id="UP000486534">
    <property type="component" value="Unassembled WGS sequence"/>
</dbReference>
<feature type="transmembrane region" description="Helical" evidence="6">
    <location>
        <begin position="250"/>
        <end position="269"/>
    </location>
</feature>
<feature type="transmembrane region" description="Helical" evidence="6">
    <location>
        <begin position="361"/>
        <end position="381"/>
    </location>
</feature>
<feature type="transmembrane region" description="Helical" evidence="6">
    <location>
        <begin position="85"/>
        <end position="104"/>
    </location>
</feature>
<name>A0A7X1PMR4_9PSED</name>
<feature type="transmembrane region" description="Helical" evidence="6">
    <location>
        <begin position="57"/>
        <end position="78"/>
    </location>
</feature>
<feature type="transmembrane region" description="Helical" evidence="6">
    <location>
        <begin position="301"/>
        <end position="323"/>
    </location>
</feature>
<organism evidence="7 8">
    <name type="scientific">Pseudomonas piscis</name>
    <dbReference type="NCBI Taxonomy" id="2614538"/>
    <lineage>
        <taxon>Bacteria</taxon>
        <taxon>Pseudomonadati</taxon>
        <taxon>Pseudomonadota</taxon>
        <taxon>Gammaproteobacteria</taxon>
        <taxon>Pseudomonadales</taxon>
        <taxon>Pseudomonadaceae</taxon>
        <taxon>Pseudomonas</taxon>
    </lineage>
</organism>
<gene>
    <name evidence="7" type="ORF">GDH07_15830</name>
</gene>
<comment type="subcellular location">
    <subcellularLocation>
        <location evidence="1">Cell membrane</location>
        <topology evidence="1">Multi-pass membrane protein</topology>
    </subcellularLocation>
</comment>
<comment type="caution">
    <text evidence="7">The sequence shown here is derived from an EMBL/GenBank/DDBJ whole genome shotgun (WGS) entry which is preliminary data.</text>
</comment>
<evidence type="ECO:0000256" key="1">
    <source>
        <dbReference type="ARBA" id="ARBA00004651"/>
    </source>
</evidence>
<reference evidence="7 8" key="1">
    <citation type="submission" date="2019-10" db="EMBL/GenBank/DDBJ databases">
        <title>Pseudomonas dajingensis sp. nov., isolated from the profound head ulcers of farmed Murray cod (Maccullochella peelii peelii).</title>
        <authorList>
            <person name="Liu Y."/>
        </authorList>
    </citation>
    <scope>NUCLEOTIDE SEQUENCE [LARGE SCALE GENOMIC DNA]</scope>
    <source>
        <strain evidence="7 8">MC042</strain>
    </source>
</reference>
<evidence type="ECO:0000256" key="6">
    <source>
        <dbReference type="SAM" id="Phobius"/>
    </source>
</evidence>
<feature type="transmembrane region" description="Helical" evidence="6">
    <location>
        <begin position="213"/>
        <end position="238"/>
    </location>
</feature>
<protein>
    <submittedName>
        <fullName evidence="7">MFS transporter</fullName>
    </submittedName>
</protein>
<evidence type="ECO:0000256" key="2">
    <source>
        <dbReference type="ARBA" id="ARBA00022475"/>
    </source>
</evidence>
<evidence type="ECO:0000313" key="7">
    <source>
        <dbReference type="EMBL" id="MQA54785.1"/>
    </source>
</evidence>
<dbReference type="Gene3D" id="1.20.1250.20">
    <property type="entry name" value="MFS general substrate transporter like domains"/>
    <property type="match status" value="1"/>
</dbReference>
<evidence type="ECO:0000256" key="5">
    <source>
        <dbReference type="ARBA" id="ARBA00023136"/>
    </source>
</evidence>
<accession>A0A7X1PMR4</accession>
<dbReference type="InterPro" id="IPR050189">
    <property type="entry name" value="MFS_Efflux_Transporters"/>
</dbReference>
<feature type="transmembrane region" description="Helical" evidence="6">
    <location>
        <begin position="18"/>
        <end position="37"/>
    </location>
</feature>
<evidence type="ECO:0000256" key="4">
    <source>
        <dbReference type="ARBA" id="ARBA00022989"/>
    </source>
</evidence>
<dbReference type="EMBL" id="WHUV01000002">
    <property type="protein sequence ID" value="MQA54785.1"/>
    <property type="molecule type" value="Genomic_DNA"/>
</dbReference>
<dbReference type="RefSeq" id="WP_152898137.1">
    <property type="nucleotide sequence ID" value="NZ_WHUV01000002.1"/>
</dbReference>
<dbReference type="InterPro" id="IPR011701">
    <property type="entry name" value="MFS"/>
</dbReference>
<dbReference type="Pfam" id="PF07690">
    <property type="entry name" value="MFS_1"/>
    <property type="match status" value="1"/>
</dbReference>
<dbReference type="GO" id="GO:0005886">
    <property type="term" value="C:plasma membrane"/>
    <property type="evidence" value="ECO:0007669"/>
    <property type="project" value="UniProtKB-SubCell"/>
</dbReference>
<dbReference type="SUPFAM" id="SSF103473">
    <property type="entry name" value="MFS general substrate transporter"/>
    <property type="match status" value="1"/>
</dbReference>
<feature type="transmembrane region" description="Helical" evidence="6">
    <location>
        <begin position="174"/>
        <end position="192"/>
    </location>
</feature>
<dbReference type="GO" id="GO:0022857">
    <property type="term" value="F:transmembrane transporter activity"/>
    <property type="evidence" value="ECO:0007669"/>
    <property type="project" value="InterPro"/>
</dbReference>
<dbReference type="InterPro" id="IPR036259">
    <property type="entry name" value="MFS_trans_sf"/>
</dbReference>
<keyword evidence="5 6" id="KW-0472">Membrane</keyword>
<feature type="transmembrane region" description="Helical" evidence="6">
    <location>
        <begin position="335"/>
        <end position="355"/>
    </location>
</feature>
<dbReference type="AlphaFoldDB" id="A0A7X1PMR4"/>
<keyword evidence="4 6" id="KW-1133">Transmembrane helix</keyword>
<evidence type="ECO:0000256" key="3">
    <source>
        <dbReference type="ARBA" id="ARBA00022692"/>
    </source>
</evidence>
<evidence type="ECO:0000313" key="8">
    <source>
        <dbReference type="Proteomes" id="UP000486534"/>
    </source>
</evidence>
<feature type="transmembrane region" description="Helical" evidence="6">
    <location>
        <begin position="142"/>
        <end position="168"/>
    </location>
</feature>
<keyword evidence="3 6" id="KW-0812">Transmembrane</keyword>
<sequence length="394" mass="41678">MSATAEPAALPGEASHRWLLITITLCASVLPATFLWAPALSMQLTTQIGLSPSRIGAMFSLELIFSSLATLPAIYWLRSGHWQRWALLFMGLYIGGNLVSALLLERHFDAFLAARGVTALAAGSLLILCTRSVAHLDDRGRAFGSIIFGQLILGTLGLAVLPSAFLHFGPGVCFALQALLMLACVPLCRHFVRVPQLAASGGRRRLGASRHGLLGVASIFLLYVCLGGVWTFISALQAPTAMDRGQLDQLLTLSSALGILGAGAATLLGRDRYRGACLLLGFAALTLALLVMAAVPRADAAFIAVLVFKFTWTLLVPFMLTVISLHDREGGLINLTNLVLGLGLACGPALCGYLLETFSYQAMFGCGALLALLAAAAINLAHFHLPSKSLCHEA</sequence>